<evidence type="ECO:0000313" key="3">
    <source>
        <dbReference type="Proteomes" id="UP000002866"/>
    </source>
</evidence>
<dbReference type="KEGG" id="tbl:TBLA_0I01720"/>
<sequence length="390" mass="45299">MSKLLVILGYFVGAFIATYILSTIGYYYMLKQNIRQSYRDQMDLEKSLHDYTSSLSDSRSHSTTVIKLNNFTPEELSMMDSTTRVIYPKTTSNSNSNSKTITNASSNISTNVSTIVSTNTNTDHNRNTDTNTTASEIQVDEKTSNNIKELVYQTKKFNKADVEFLREVNLAYLEISYCTFTTGIINGNKRYCPSQLLHILYTTCQEKENKEVVENIIVTKGSEMSQDNQNKLTPNLTNFEKKKQIILSNIENDIMKFEKDRKFRKYLRDTTYDYSLDGITHPFYVPELDEHVIVSKKSIQIYKARKYKFLNKHREYHRKILLKSNFEEYTSELSEIDFDNISLTASETNEGSAESNSELNIPLVSKNKKRSRYIYEVDSENTINSYFNFY</sequence>
<name>I2H8X8_HENB6</name>
<dbReference type="GeneID" id="14498007"/>
<dbReference type="InParanoid" id="I2H8X8"/>
<evidence type="ECO:0000256" key="1">
    <source>
        <dbReference type="SAM" id="Phobius"/>
    </source>
</evidence>
<gene>
    <name evidence="2" type="primary">TBLA0I01720</name>
    <name evidence="2" type="ORF">TBLA_0I01720</name>
</gene>
<protein>
    <submittedName>
        <fullName evidence="2">Uncharacterized protein</fullName>
    </submittedName>
</protein>
<dbReference type="HOGENOM" id="CLU_708187_0_0_1"/>
<keyword evidence="1" id="KW-1133">Transmembrane helix</keyword>
<keyword evidence="3" id="KW-1185">Reference proteome</keyword>
<proteinExistence type="predicted"/>
<evidence type="ECO:0000313" key="2">
    <source>
        <dbReference type="EMBL" id="CCH62830.1"/>
    </source>
</evidence>
<reference evidence="2 3" key="1">
    <citation type="journal article" date="2011" name="Proc. Natl. Acad. Sci. U.S.A.">
        <title>Evolutionary erosion of yeast sex chromosomes by mating-type switching accidents.</title>
        <authorList>
            <person name="Gordon J.L."/>
            <person name="Armisen D."/>
            <person name="Proux-Wera E."/>
            <person name="Oheigeartaigh S.S."/>
            <person name="Byrne K.P."/>
            <person name="Wolfe K.H."/>
        </authorList>
    </citation>
    <scope>NUCLEOTIDE SEQUENCE [LARGE SCALE GENOMIC DNA]</scope>
    <source>
        <strain evidence="3">ATCC 34711 / CBS 6284 / DSM 70876 / NBRC 10599 / NRRL Y-10934 / UCD 77-7</strain>
    </source>
</reference>
<dbReference type="Proteomes" id="UP000002866">
    <property type="component" value="Chromosome 9"/>
</dbReference>
<keyword evidence="1" id="KW-0812">Transmembrane</keyword>
<dbReference type="EMBL" id="HE806324">
    <property type="protein sequence ID" value="CCH62830.1"/>
    <property type="molecule type" value="Genomic_DNA"/>
</dbReference>
<dbReference type="AlphaFoldDB" id="I2H8X8"/>
<accession>I2H8X8</accession>
<dbReference type="RefSeq" id="XP_004182349.1">
    <property type="nucleotide sequence ID" value="XM_004182301.1"/>
</dbReference>
<keyword evidence="1" id="KW-0472">Membrane</keyword>
<organism evidence="2 3">
    <name type="scientific">Henningerozyma blattae (strain ATCC 34711 / CBS 6284 / DSM 70876 / NBRC 10599 / NRRL Y-10934 / UCD 77-7)</name>
    <name type="common">Yeast</name>
    <name type="synonym">Tetrapisispora blattae</name>
    <dbReference type="NCBI Taxonomy" id="1071380"/>
    <lineage>
        <taxon>Eukaryota</taxon>
        <taxon>Fungi</taxon>
        <taxon>Dikarya</taxon>
        <taxon>Ascomycota</taxon>
        <taxon>Saccharomycotina</taxon>
        <taxon>Saccharomycetes</taxon>
        <taxon>Saccharomycetales</taxon>
        <taxon>Saccharomycetaceae</taxon>
        <taxon>Henningerozyma</taxon>
    </lineage>
</organism>
<feature type="transmembrane region" description="Helical" evidence="1">
    <location>
        <begin position="6"/>
        <end position="29"/>
    </location>
</feature>